<reference evidence="5 6" key="1">
    <citation type="submission" date="2018-09" db="EMBL/GenBank/DDBJ databases">
        <title>Characterization of the phylogenetic diversity of five novel species belonging to the genus Bifidobacterium.</title>
        <authorList>
            <person name="Lugli G.A."/>
            <person name="Duranti S."/>
            <person name="Milani C."/>
        </authorList>
    </citation>
    <scope>NUCLEOTIDE SEQUENCE [LARGE SCALE GENOMIC DNA]</scope>
    <source>
        <strain evidence="5 6">2036B</strain>
    </source>
</reference>
<keyword evidence="3" id="KW-0472">Membrane</keyword>
<dbReference type="EMBL" id="QXGM01000002">
    <property type="protein sequence ID" value="RSX55227.1"/>
    <property type="molecule type" value="Genomic_DNA"/>
</dbReference>
<dbReference type="PANTHER" id="PTHR23308">
    <property type="entry name" value="NUCLEAR INHIBITOR OF PROTEIN PHOSPHATASE-1"/>
    <property type="match status" value="1"/>
</dbReference>
<protein>
    <submittedName>
        <fullName evidence="5">FHA domain-containing protein</fullName>
    </submittedName>
</protein>
<keyword evidence="6" id="KW-1185">Reference proteome</keyword>
<dbReference type="AlphaFoldDB" id="A0A430FQW0"/>
<dbReference type="SMART" id="SM00240">
    <property type="entry name" value="FHA"/>
    <property type="match status" value="1"/>
</dbReference>
<gene>
    <name evidence="5" type="ORF">D2E26_1281</name>
</gene>
<keyword evidence="3" id="KW-0812">Transmembrane</keyword>
<organism evidence="5 6">
    <name type="scientific">Bifidobacterium dolichotidis</name>
    <dbReference type="NCBI Taxonomy" id="2306976"/>
    <lineage>
        <taxon>Bacteria</taxon>
        <taxon>Bacillati</taxon>
        <taxon>Actinomycetota</taxon>
        <taxon>Actinomycetes</taxon>
        <taxon>Bifidobacteriales</taxon>
        <taxon>Bifidobacteriaceae</taxon>
        <taxon>Bifidobacterium</taxon>
    </lineage>
</organism>
<dbReference type="SUPFAM" id="SSF49879">
    <property type="entry name" value="SMAD/FHA domain"/>
    <property type="match status" value="1"/>
</dbReference>
<dbReference type="InterPro" id="IPR050923">
    <property type="entry name" value="Cell_Proc_Reg/RNA_Proc"/>
</dbReference>
<name>A0A430FQW0_9BIFI</name>
<evidence type="ECO:0000256" key="1">
    <source>
        <dbReference type="ARBA" id="ARBA00022553"/>
    </source>
</evidence>
<accession>A0A430FQW0</accession>
<comment type="caution">
    <text evidence="5">The sequence shown here is derived from an EMBL/GenBank/DDBJ whole genome shotgun (WGS) entry which is preliminary data.</text>
</comment>
<evidence type="ECO:0000256" key="2">
    <source>
        <dbReference type="SAM" id="MobiDB-lite"/>
    </source>
</evidence>
<dbReference type="Pfam" id="PF00498">
    <property type="entry name" value="FHA"/>
    <property type="match status" value="1"/>
</dbReference>
<evidence type="ECO:0000259" key="4">
    <source>
        <dbReference type="PROSITE" id="PS50006"/>
    </source>
</evidence>
<keyword evidence="1" id="KW-0597">Phosphoprotein</keyword>
<evidence type="ECO:0000313" key="6">
    <source>
        <dbReference type="Proteomes" id="UP000287609"/>
    </source>
</evidence>
<sequence>MITELTFAALKYGFLILLWVFVWLVVRSLHRDIETYSPRKSRAHRRKDRVARKAAQSPTRSARPMPSAAAPVYVADAAARQGRHAAASAASMASAAPAAAAAAIDAAGGSAGLAGLAQSVPAAEQAQVAAASAAASAAGFAPTLLVIIDGPLAGSSIPLNGSAVTLGRAASNTVVLDDEFVSSHHARVYPDPETGVWAVEDLHSTNGTVVNQQRISAPTILGPRVPVRIGATTFELR</sequence>
<dbReference type="InterPro" id="IPR000253">
    <property type="entry name" value="FHA_dom"/>
</dbReference>
<feature type="compositionally biased region" description="Low complexity" evidence="2">
    <location>
        <begin position="57"/>
        <end position="68"/>
    </location>
</feature>
<feature type="domain" description="FHA" evidence="4">
    <location>
        <begin position="164"/>
        <end position="215"/>
    </location>
</feature>
<keyword evidence="3" id="KW-1133">Transmembrane helix</keyword>
<feature type="region of interest" description="Disordered" evidence="2">
    <location>
        <begin position="38"/>
        <end position="68"/>
    </location>
</feature>
<feature type="compositionally biased region" description="Basic residues" evidence="2">
    <location>
        <begin position="39"/>
        <end position="52"/>
    </location>
</feature>
<evidence type="ECO:0000313" key="5">
    <source>
        <dbReference type="EMBL" id="RSX55227.1"/>
    </source>
</evidence>
<dbReference type="PROSITE" id="PS50006">
    <property type="entry name" value="FHA_DOMAIN"/>
    <property type="match status" value="1"/>
</dbReference>
<dbReference type="Gene3D" id="2.60.200.20">
    <property type="match status" value="1"/>
</dbReference>
<proteinExistence type="predicted"/>
<dbReference type="InterPro" id="IPR008984">
    <property type="entry name" value="SMAD_FHA_dom_sf"/>
</dbReference>
<evidence type="ECO:0000256" key="3">
    <source>
        <dbReference type="SAM" id="Phobius"/>
    </source>
</evidence>
<dbReference type="RefSeq" id="WP_420897207.1">
    <property type="nucleotide sequence ID" value="NZ_QXGM01000002.1"/>
</dbReference>
<feature type="transmembrane region" description="Helical" evidence="3">
    <location>
        <begin position="12"/>
        <end position="30"/>
    </location>
</feature>
<dbReference type="Proteomes" id="UP000287609">
    <property type="component" value="Unassembled WGS sequence"/>
</dbReference>